<protein>
    <recommendedName>
        <fullName evidence="5">NADH dehydrogenase [ubiquinone] 1 beta subcomplex subunit 4</fullName>
    </recommendedName>
    <alternativeName>
        <fullName evidence="14">Complex I-B15</fullName>
    </alternativeName>
    <alternativeName>
        <fullName evidence="15">NADH-ubiquinone oxidoreductase B15 subunit</fullName>
    </alternativeName>
</protein>
<evidence type="ECO:0000256" key="8">
    <source>
        <dbReference type="ARBA" id="ARBA00022692"/>
    </source>
</evidence>
<evidence type="ECO:0000256" key="12">
    <source>
        <dbReference type="ARBA" id="ARBA00023128"/>
    </source>
</evidence>
<feature type="region of interest" description="Disordered" evidence="16">
    <location>
        <begin position="1"/>
        <end position="35"/>
    </location>
</feature>
<dbReference type="GeneTree" id="ENSGT01120000275292"/>
<evidence type="ECO:0000256" key="15">
    <source>
        <dbReference type="ARBA" id="ARBA00030987"/>
    </source>
</evidence>
<keyword evidence="13" id="KW-0472">Membrane</keyword>
<evidence type="ECO:0000256" key="6">
    <source>
        <dbReference type="ARBA" id="ARBA00022448"/>
    </source>
</evidence>
<comment type="subunit">
    <text evidence="4">Complex I is composed of 45 different subunits.</text>
</comment>
<evidence type="ECO:0000313" key="17">
    <source>
        <dbReference type="Ensembl" id="ENSPMRP00000029375.1"/>
    </source>
</evidence>
<evidence type="ECO:0000313" key="18">
    <source>
        <dbReference type="Proteomes" id="UP000472272"/>
    </source>
</evidence>
<reference evidence="17" key="1">
    <citation type="submission" date="2025-08" db="UniProtKB">
        <authorList>
            <consortium name="Ensembl"/>
        </authorList>
    </citation>
    <scope>IDENTIFICATION</scope>
</reference>
<evidence type="ECO:0000256" key="9">
    <source>
        <dbReference type="ARBA" id="ARBA00022792"/>
    </source>
</evidence>
<keyword evidence="10" id="KW-0249">Electron transport</keyword>
<feature type="compositionally biased region" description="Pro residues" evidence="16">
    <location>
        <begin position="7"/>
        <end position="18"/>
    </location>
</feature>
<reference evidence="17" key="2">
    <citation type="submission" date="2025-09" db="UniProtKB">
        <authorList>
            <consortium name="Ensembl"/>
        </authorList>
    </citation>
    <scope>IDENTIFICATION</scope>
</reference>
<evidence type="ECO:0000256" key="14">
    <source>
        <dbReference type="ARBA" id="ARBA00030212"/>
    </source>
</evidence>
<dbReference type="PANTHER" id="PTHR15469:SF0">
    <property type="entry name" value="NADH DEHYDROGENASE [UBIQUINONE] 1 BETA SUBCOMPLEX SUBUNIT 4"/>
    <property type="match status" value="1"/>
</dbReference>
<dbReference type="Pfam" id="PF07225">
    <property type="entry name" value="NDUF_B4"/>
    <property type="match status" value="1"/>
</dbReference>
<evidence type="ECO:0000256" key="1">
    <source>
        <dbReference type="ARBA" id="ARBA00003195"/>
    </source>
</evidence>
<dbReference type="OMA" id="YNDPKHR"/>
<keyword evidence="7" id="KW-0679">Respiratory chain</keyword>
<keyword evidence="11" id="KW-1133">Transmembrane helix</keyword>
<proteinExistence type="inferred from homology"/>
<evidence type="ECO:0000256" key="5">
    <source>
        <dbReference type="ARBA" id="ARBA00018681"/>
    </source>
</evidence>
<evidence type="ECO:0000256" key="4">
    <source>
        <dbReference type="ARBA" id="ARBA00011533"/>
    </source>
</evidence>
<sequence length="74" mass="8310">MAEAPYKPAPLFPRPPQLDPAQYDASPQQRAAEAERVAIRSRLKRHYLLELNDPRRTSIVSGASRGARAADVWK</sequence>
<keyword evidence="9" id="KW-0999">Mitochondrion inner membrane</keyword>
<name>A0A670JZQ8_PODMU</name>
<keyword evidence="6" id="KW-0813">Transport</keyword>
<evidence type="ECO:0000256" key="7">
    <source>
        <dbReference type="ARBA" id="ARBA00022660"/>
    </source>
</evidence>
<comment type="subcellular location">
    <subcellularLocation>
        <location evidence="2">Mitochondrion inner membrane</location>
        <topology evidence="2">Single-pass membrane protein</topology>
        <orientation evidence="2">Matrix side</orientation>
    </subcellularLocation>
</comment>
<comment type="function">
    <text evidence="1">Accessory subunit of the mitochondrial membrane respiratory chain NADH dehydrogenase (Complex I), that is believed not to be involved in catalysis. Complex I functions in the transfer of electrons from NADH to the respiratory chain. The immediate electron acceptor for the enzyme is believed to be ubiquinone.</text>
</comment>
<evidence type="ECO:0000256" key="11">
    <source>
        <dbReference type="ARBA" id="ARBA00022989"/>
    </source>
</evidence>
<keyword evidence="12" id="KW-0496">Mitochondrion</keyword>
<evidence type="ECO:0000256" key="16">
    <source>
        <dbReference type="SAM" id="MobiDB-lite"/>
    </source>
</evidence>
<evidence type="ECO:0000256" key="3">
    <source>
        <dbReference type="ARBA" id="ARBA00007260"/>
    </source>
</evidence>
<organism evidence="17 18">
    <name type="scientific">Podarcis muralis</name>
    <name type="common">Wall lizard</name>
    <name type="synonym">Lacerta muralis</name>
    <dbReference type="NCBI Taxonomy" id="64176"/>
    <lineage>
        <taxon>Eukaryota</taxon>
        <taxon>Metazoa</taxon>
        <taxon>Chordata</taxon>
        <taxon>Craniata</taxon>
        <taxon>Vertebrata</taxon>
        <taxon>Euteleostomi</taxon>
        <taxon>Lepidosauria</taxon>
        <taxon>Squamata</taxon>
        <taxon>Bifurcata</taxon>
        <taxon>Unidentata</taxon>
        <taxon>Episquamata</taxon>
        <taxon>Laterata</taxon>
        <taxon>Lacertibaenia</taxon>
        <taxon>Lacertidae</taxon>
        <taxon>Podarcis</taxon>
    </lineage>
</organism>
<comment type="similarity">
    <text evidence="3">Belongs to the complex I NDUFB4 subunit family.</text>
</comment>
<keyword evidence="18" id="KW-1185">Reference proteome</keyword>
<dbReference type="InterPro" id="IPR009866">
    <property type="entry name" value="NADH_UbQ_OxRdtase_NDUFB4_su"/>
</dbReference>
<evidence type="ECO:0000256" key="13">
    <source>
        <dbReference type="ARBA" id="ARBA00023136"/>
    </source>
</evidence>
<dbReference type="Proteomes" id="UP000472272">
    <property type="component" value="Unplaced"/>
</dbReference>
<evidence type="ECO:0000256" key="10">
    <source>
        <dbReference type="ARBA" id="ARBA00022982"/>
    </source>
</evidence>
<dbReference type="Ensembl" id="ENSPMRT00000031154.1">
    <property type="protein sequence ID" value="ENSPMRP00000029375.1"/>
    <property type="gene ID" value="ENSPMRG00000018990.1"/>
</dbReference>
<dbReference type="AlphaFoldDB" id="A0A670JZQ8"/>
<dbReference type="GO" id="GO:0005743">
    <property type="term" value="C:mitochondrial inner membrane"/>
    <property type="evidence" value="ECO:0007669"/>
    <property type="project" value="UniProtKB-SubCell"/>
</dbReference>
<evidence type="ECO:0000256" key="2">
    <source>
        <dbReference type="ARBA" id="ARBA00004298"/>
    </source>
</evidence>
<accession>A0A670JZQ8</accession>
<dbReference type="PANTHER" id="PTHR15469">
    <property type="entry name" value="NADH-UBIQUINONE OXIDOREDUCTASE B15 SUBUNIT"/>
    <property type="match status" value="1"/>
</dbReference>
<keyword evidence="8" id="KW-0812">Transmembrane</keyword>